<accession>A0ACC3ZCS7</accession>
<keyword evidence="2" id="KW-1185">Reference proteome</keyword>
<proteinExistence type="predicted"/>
<evidence type="ECO:0000313" key="2">
    <source>
        <dbReference type="Proteomes" id="UP000805649"/>
    </source>
</evidence>
<sequence length="395" mass="45138">MAIIPNDLPGLVAQLSALVNASRDNVPTPAIEELAEKILWATRPVLPDPMLRMYNYVEIVVLRLFIDWEVFENIPLEGTISYAQLAKKVDADESLLRRYAWALVARRILRQQGEDDIAHTEVSKVYLPGRPERNMFTFYYDEMFSTCVKMPAFYSHYGRHEPRSQNHTPYSFGHGQPEKTLWEICHQQPERLNRVMEAMDTAQHGPTLAGSYDFTWLRGKISSEQHRDRILFVDVGGGKGHITKAVLQQNLFIPHGRAVLEDREEVIQQVMSNRDPGLSDVKLQAHNFHDKQPIENALVYFICRCLHNYSDDVSANILTRLSNAMAPDSKVLIAETVMDNPPMAMQSMFDFTMINIGGKERTLKGWTELAARAGLKVENVYGRGQFIQIIECVKY</sequence>
<organism evidence="1 2">
    <name type="scientific">Colletotrichum truncatum</name>
    <name type="common">Anthracnose fungus</name>
    <name type="synonym">Colletotrichum capsici</name>
    <dbReference type="NCBI Taxonomy" id="5467"/>
    <lineage>
        <taxon>Eukaryota</taxon>
        <taxon>Fungi</taxon>
        <taxon>Dikarya</taxon>
        <taxon>Ascomycota</taxon>
        <taxon>Pezizomycotina</taxon>
        <taxon>Sordariomycetes</taxon>
        <taxon>Hypocreomycetidae</taxon>
        <taxon>Glomerellales</taxon>
        <taxon>Glomerellaceae</taxon>
        <taxon>Colletotrichum</taxon>
        <taxon>Colletotrichum truncatum species complex</taxon>
    </lineage>
</organism>
<protein>
    <submittedName>
        <fullName evidence="1">O-methyltransferase</fullName>
    </submittedName>
</protein>
<name>A0ACC3ZCS7_COLTU</name>
<comment type="caution">
    <text evidence="1">The sequence shown here is derived from an EMBL/GenBank/DDBJ whole genome shotgun (WGS) entry which is preliminary data.</text>
</comment>
<reference evidence="1 2" key="1">
    <citation type="journal article" date="2020" name="Phytopathology">
        <title>Genome Sequence Resources of Colletotrichum truncatum, C. plurivorum, C. musicola, and C. sojae: Four Species Pathogenic to Soybean (Glycine max).</title>
        <authorList>
            <person name="Rogerio F."/>
            <person name="Boufleur T.R."/>
            <person name="Ciampi-Guillardi M."/>
            <person name="Sukno S.A."/>
            <person name="Thon M.R."/>
            <person name="Massola Junior N.S."/>
            <person name="Baroncelli R."/>
        </authorList>
    </citation>
    <scope>NUCLEOTIDE SEQUENCE [LARGE SCALE GENOMIC DNA]</scope>
    <source>
        <strain evidence="1 2">CMES1059</strain>
    </source>
</reference>
<gene>
    <name evidence="1" type="ORF">CTRU02_204701</name>
</gene>
<evidence type="ECO:0000313" key="1">
    <source>
        <dbReference type="EMBL" id="KAL0941938.1"/>
    </source>
</evidence>
<dbReference type="Proteomes" id="UP000805649">
    <property type="component" value="Unassembled WGS sequence"/>
</dbReference>
<dbReference type="EMBL" id="VUJX02000002">
    <property type="protein sequence ID" value="KAL0941938.1"/>
    <property type="molecule type" value="Genomic_DNA"/>
</dbReference>